<dbReference type="AlphaFoldDB" id="A0A6G1EFU7"/>
<keyword evidence="4 10" id="KW-0732">Signal</keyword>
<evidence type="ECO:0000256" key="1">
    <source>
        <dbReference type="ARBA" id="ARBA00004479"/>
    </source>
</evidence>
<evidence type="ECO:0000256" key="8">
    <source>
        <dbReference type="ARBA" id="ARBA00047899"/>
    </source>
</evidence>
<dbReference type="PANTHER" id="PTHR47974:SF7">
    <property type="entry name" value="RECEPTOR-LIKE SERINE_THREONINE-PROTEIN KINASE"/>
    <property type="match status" value="1"/>
</dbReference>
<feature type="chain" id="PRO_5026243246" description="non-specific serine/threonine protein kinase" evidence="10">
    <location>
        <begin position="22"/>
        <end position="184"/>
    </location>
</feature>
<name>A0A6G1EFU7_9ORYZ</name>
<evidence type="ECO:0000313" key="13">
    <source>
        <dbReference type="Proteomes" id="UP000479710"/>
    </source>
</evidence>
<dbReference type="InterPro" id="IPR036426">
    <property type="entry name" value="Bulb-type_lectin_dom_sf"/>
</dbReference>
<dbReference type="GO" id="GO:0051707">
    <property type="term" value="P:response to other organism"/>
    <property type="evidence" value="ECO:0007669"/>
    <property type="project" value="UniProtKB-ARBA"/>
</dbReference>
<dbReference type="CDD" id="cd00028">
    <property type="entry name" value="B_lectin"/>
    <property type="match status" value="1"/>
</dbReference>
<dbReference type="Proteomes" id="UP000479710">
    <property type="component" value="Unassembled WGS sequence"/>
</dbReference>
<comment type="caution">
    <text evidence="12">The sequence shown here is derived from an EMBL/GenBank/DDBJ whole genome shotgun (WGS) entry which is preliminary data.</text>
</comment>
<proteinExistence type="predicted"/>
<dbReference type="EMBL" id="SPHZ02000003">
    <property type="protein sequence ID" value="KAF0922823.1"/>
    <property type="molecule type" value="Genomic_DNA"/>
</dbReference>
<evidence type="ECO:0000256" key="5">
    <source>
        <dbReference type="ARBA" id="ARBA00022989"/>
    </source>
</evidence>
<comment type="catalytic activity">
    <reaction evidence="9">
        <text>L-seryl-[protein] + ATP = O-phospho-L-seryl-[protein] + ADP + H(+)</text>
        <dbReference type="Rhea" id="RHEA:17989"/>
        <dbReference type="Rhea" id="RHEA-COMP:9863"/>
        <dbReference type="Rhea" id="RHEA-COMP:11604"/>
        <dbReference type="ChEBI" id="CHEBI:15378"/>
        <dbReference type="ChEBI" id="CHEBI:29999"/>
        <dbReference type="ChEBI" id="CHEBI:30616"/>
        <dbReference type="ChEBI" id="CHEBI:83421"/>
        <dbReference type="ChEBI" id="CHEBI:456216"/>
        <dbReference type="EC" id="2.7.11.1"/>
    </reaction>
</comment>
<evidence type="ECO:0000313" key="12">
    <source>
        <dbReference type="EMBL" id="KAF0922823.1"/>
    </source>
</evidence>
<evidence type="ECO:0000256" key="9">
    <source>
        <dbReference type="ARBA" id="ARBA00048679"/>
    </source>
</evidence>
<evidence type="ECO:0000256" key="2">
    <source>
        <dbReference type="ARBA" id="ARBA00012513"/>
    </source>
</evidence>
<keyword evidence="13" id="KW-1185">Reference proteome</keyword>
<evidence type="ECO:0000256" key="3">
    <source>
        <dbReference type="ARBA" id="ARBA00022692"/>
    </source>
</evidence>
<dbReference type="FunFam" id="2.90.10.10:FF:000007">
    <property type="entry name" value="Serine/threonine-protein kinase"/>
    <property type="match status" value="1"/>
</dbReference>
<evidence type="ECO:0000256" key="6">
    <source>
        <dbReference type="ARBA" id="ARBA00023136"/>
    </source>
</evidence>
<comment type="catalytic activity">
    <reaction evidence="8">
        <text>L-threonyl-[protein] + ATP = O-phospho-L-threonyl-[protein] + ADP + H(+)</text>
        <dbReference type="Rhea" id="RHEA:46608"/>
        <dbReference type="Rhea" id="RHEA-COMP:11060"/>
        <dbReference type="Rhea" id="RHEA-COMP:11605"/>
        <dbReference type="ChEBI" id="CHEBI:15378"/>
        <dbReference type="ChEBI" id="CHEBI:30013"/>
        <dbReference type="ChEBI" id="CHEBI:30616"/>
        <dbReference type="ChEBI" id="CHEBI:61977"/>
        <dbReference type="ChEBI" id="CHEBI:456216"/>
        <dbReference type="EC" id="2.7.11.1"/>
    </reaction>
</comment>
<gene>
    <name evidence="12" type="ORF">E2562_002073</name>
</gene>
<protein>
    <recommendedName>
        <fullName evidence="2">non-specific serine/threonine protein kinase</fullName>
        <ecNumber evidence="2">2.7.11.1</ecNumber>
    </recommendedName>
</protein>
<dbReference type="OrthoDB" id="619632at2759"/>
<accession>A0A6G1EFU7</accession>
<dbReference type="PROSITE" id="PS50927">
    <property type="entry name" value="BULB_LECTIN"/>
    <property type="match status" value="1"/>
</dbReference>
<feature type="signal peptide" evidence="10">
    <location>
        <begin position="1"/>
        <end position="21"/>
    </location>
</feature>
<sequence length="184" mass="20450">MGKFLYPVSVSLLSVLLCCAAFPWQTIGTGTSLQIDHGETFLVSPDTTFSCGFYPSGDDTNAFYFSIWFTHATDRTVVWTADSGLPVNGHGSKISLSHEGNLVLTDVNGTRVWESKTGWGKHATVALLNSGNLVIKDSEDKIVWQSFDWPTDTLLPSQRLTREKRYHKHILAKSRLQCSAKRPD</sequence>
<evidence type="ECO:0000256" key="10">
    <source>
        <dbReference type="SAM" id="SignalP"/>
    </source>
</evidence>
<feature type="domain" description="Bulb-type lectin" evidence="11">
    <location>
        <begin position="26"/>
        <end position="148"/>
    </location>
</feature>
<evidence type="ECO:0000256" key="7">
    <source>
        <dbReference type="ARBA" id="ARBA00023170"/>
    </source>
</evidence>
<dbReference type="GO" id="GO:0004674">
    <property type="term" value="F:protein serine/threonine kinase activity"/>
    <property type="evidence" value="ECO:0007669"/>
    <property type="project" value="UniProtKB-EC"/>
</dbReference>
<evidence type="ECO:0000256" key="4">
    <source>
        <dbReference type="ARBA" id="ARBA00022729"/>
    </source>
</evidence>
<dbReference type="PANTHER" id="PTHR47974">
    <property type="entry name" value="OS07G0415500 PROTEIN"/>
    <property type="match status" value="1"/>
</dbReference>
<dbReference type="GO" id="GO:0016020">
    <property type="term" value="C:membrane"/>
    <property type="evidence" value="ECO:0007669"/>
    <property type="project" value="UniProtKB-SubCell"/>
</dbReference>
<evidence type="ECO:0000259" key="11">
    <source>
        <dbReference type="PROSITE" id="PS50927"/>
    </source>
</evidence>
<dbReference type="EC" id="2.7.11.1" evidence="2"/>
<dbReference type="Gene3D" id="2.90.10.10">
    <property type="entry name" value="Bulb-type lectin domain"/>
    <property type="match status" value="1"/>
</dbReference>
<reference evidence="12 13" key="1">
    <citation type="submission" date="2019-11" db="EMBL/GenBank/DDBJ databases">
        <title>Whole genome sequence of Oryza granulata.</title>
        <authorList>
            <person name="Li W."/>
        </authorList>
    </citation>
    <scope>NUCLEOTIDE SEQUENCE [LARGE SCALE GENOMIC DNA]</scope>
    <source>
        <strain evidence="13">cv. Menghai</strain>
        <tissue evidence="12">Leaf</tissue>
    </source>
</reference>
<dbReference type="InterPro" id="IPR001480">
    <property type="entry name" value="Bulb-type_lectin_dom"/>
</dbReference>
<dbReference type="SMART" id="SM00108">
    <property type="entry name" value="B_lectin"/>
    <property type="match status" value="1"/>
</dbReference>
<dbReference type="SUPFAM" id="SSF51110">
    <property type="entry name" value="alpha-D-mannose-specific plant lectins"/>
    <property type="match status" value="1"/>
</dbReference>
<comment type="subcellular location">
    <subcellularLocation>
        <location evidence="1">Membrane</location>
        <topology evidence="1">Single-pass type I membrane protein</topology>
    </subcellularLocation>
</comment>
<organism evidence="12 13">
    <name type="scientific">Oryza meyeriana var. granulata</name>
    <dbReference type="NCBI Taxonomy" id="110450"/>
    <lineage>
        <taxon>Eukaryota</taxon>
        <taxon>Viridiplantae</taxon>
        <taxon>Streptophyta</taxon>
        <taxon>Embryophyta</taxon>
        <taxon>Tracheophyta</taxon>
        <taxon>Spermatophyta</taxon>
        <taxon>Magnoliopsida</taxon>
        <taxon>Liliopsida</taxon>
        <taxon>Poales</taxon>
        <taxon>Poaceae</taxon>
        <taxon>BOP clade</taxon>
        <taxon>Oryzoideae</taxon>
        <taxon>Oryzeae</taxon>
        <taxon>Oryzinae</taxon>
        <taxon>Oryza</taxon>
        <taxon>Oryza meyeriana</taxon>
    </lineage>
</organism>
<keyword evidence="3" id="KW-0812">Transmembrane</keyword>
<keyword evidence="6" id="KW-0472">Membrane</keyword>
<keyword evidence="7" id="KW-0675">Receptor</keyword>
<keyword evidence="5" id="KW-1133">Transmembrane helix</keyword>
<dbReference type="Pfam" id="PF01453">
    <property type="entry name" value="B_lectin"/>
    <property type="match status" value="1"/>
</dbReference>